<proteinExistence type="predicted"/>
<dbReference type="Proteomes" id="UP001530315">
    <property type="component" value="Unassembled WGS sequence"/>
</dbReference>
<dbReference type="Gene3D" id="2.60.120.650">
    <property type="entry name" value="Cupin"/>
    <property type="match status" value="1"/>
</dbReference>
<gene>
    <name evidence="3" type="ORF">ACHAW5_002909</name>
</gene>
<feature type="compositionally biased region" description="Polar residues" evidence="1">
    <location>
        <begin position="103"/>
        <end position="131"/>
    </location>
</feature>
<evidence type="ECO:0000256" key="1">
    <source>
        <dbReference type="SAM" id="MobiDB-lite"/>
    </source>
</evidence>
<reference evidence="3 4" key="1">
    <citation type="submission" date="2024-10" db="EMBL/GenBank/DDBJ databases">
        <title>Updated reference genomes for cyclostephanoid diatoms.</title>
        <authorList>
            <person name="Roberts W.R."/>
            <person name="Alverson A.J."/>
        </authorList>
    </citation>
    <scope>NUCLEOTIDE SEQUENCE [LARGE SCALE GENOMIC DNA]</scope>
    <source>
        <strain evidence="3 4">AJA276-08</strain>
    </source>
</reference>
<feature type="domain" description="JmjC" evidence="2">
    <location>
        <begin position="268"/>
        <end position="442"/>
    </location>
</feature>
<evidence type="ECO:0000313" key="4">
    <source>
        <dbReference type="Proteomes" id="UP001530315"/>
    </source>
</evidence>
<dbReference type="AlphaFoldDB" id="A0ABD3PUR5"/>
<dbReference type="InterPro" id="IPR003347">
    <property type="entry name" value="JmjC_dom"/>
</dbReference>
<evidence type="ECO:0000259" key="2">
    <source>
        <dbReference type="PROSITE" id="PS51184"/>
    </source>
</evidence>
<feature type="region of interest" description="Disordered" evidence="1">
    <location>
        <begin position="1"/>
        <end position="21"/>
    </location>
</feature>
<name>A0ABD3PUR5_9STRA</name>
<dbReference type="EMBL" id="JALLAZ020000575">
    <property type="protein sequence ID" value="KAL3791858.1"/>
    <property type="molecule type" value="Genomic_DNA"/>
</dbReference>
<dbReference type="SUPFAM" id="SSF51197">
    <property type="entry name" value="Clavaminate synthase-like"/>
    <property type="match status" value="1"/>
</dbReference>
<dbReference type="Pfam" id="PF02373">
    <property type="entry name" value="JmjC"/>
    <property type="match status" value="1"/>
</dbReference>
<dbReference type="SMART" id="SM00558">
    <property type="entry name" value="JmjC"/>
    <property type="match status" value="1"/>
</dbReference>
<organism evidence="3 4">
    <name type="scientific">Stephanodiscus triporus</name>
    <dbReference type="NCBI Taxonomy" id="2934178"/>
    <lineage>
        <taxon>Eukaryota</taxon>
        <taxon>Sar</taxon>
        <taxon>Stramenopiles</taxon>
        <taxon>Ochrophyta</taxon>
        <taxon>Bacillariophyta</taxon>
        <taxon>Coscinodiscophyceae</taxon>
        <taxon>Thalassiosirophycidae</taxon>
        <taxon>Stephanodiscales</taxon>
        <taxon>Stephanodiscaceae</taxon>
        <taxon>Stephanodiscus</taxon>
    </lineage>
</organism>
<keyword evidence="4" id="KW-1185">Reference proteome</keyword>
<accession>A0ABD3PUR5</accession>
<dbReference type="PANTHER" id="PTHR10694">
    <property type="entry name" value="LYSINE-SPECIFIC DEMETHYLASE"/>
    <property type="match status" value="1"/>
</dbReference>
<comment type="caution">
    <text evidence="3">The sequence shown here is derived from an EMBL/GenBank/DDBJ whole genome shotgun (WGS) entry which is preliminary data.</text>
</comment>
<evidence type="ECO:0000313" key="3">
    <source>
        <dbReference type="EMBL" id="KAL3791858.1"/>
    </source>
</evidence>
<dbReference type="PANTHER" id="PTHR10694:SF7">
    <property type="entry name" value="[HISTONE H3]-TRIMETHYL-L-LYSINE(9) DEMETHYLASE"/>
    <property type="match status" value="1"/>
</dbReference>
<protein>
    <recommendedName>
        <fullName evidence="2">JmjC domain-containing protein</fullName>
    </recommendedName>
</protein>
<dbReference type="PROSITE" id="PS51184">
    <property type="entry name" value="JMJC"/>
    <property type="match status" value="1"/>
</dbReference>
<feature type="region of interest" description="Disordered" evidence="1">
    <location>
        <begin position="85"/>
        <end position="131"/>
    </location>
</feature>
<sequence>MSPESEAKNIQTRIGVSGGGRRCAEYTPSLDELKFTSFSDYVRGEILGVPLPGYEFLYVYEDKEGRETKREVPVGQIPIICSETATQPAPSSDEPAGCDPAKTAQQSRMTRSQSKALNNNGARSVVPPNNSSLRPEKYRMCWYKLRDGMAKVTLPAGFWAKIDTTARGRHWAKGSKLGDIVIPSPIKQTLAGIGGVYEYTFLEQPPISVAQFRIQADEYRKRHIGKEFDEDHTDELCDELARKFWKRLGPTMEPSFYGADMEGTLFNDAHACGWNVDRLESCLCLLRADATEGDSDDKIFHLPGVTSAYLYFGCWASAFAAHNEDMNLLSINYLHAGSPKYWYAVAHEDSKRFESLASSHFLGPASECREFLRHKRCLLSPAILRKAGIKFTTCIQRPGDAIITFPGCYHFGFNTGFNVAESTNFAVPEWIPMGDQAGICMCHPHSVRIQMKRLKCLLDSYEREMQLRETVGMPQLTYSNWAKHEAKRLKKDWRACANKKYTMNEREHGLNPLKLPTSYNTSIAVEITKETFIAPKKCKRKSRRQEINEWRLAKRVKSGHFVPNAQVICMVDCQENDGYSSDDDYEFFIGTVVKAVDGYVKIHLTGLGKKDDVWLEQDSDHLFLDGGLTNPPPDNEKVESTVNAAKGRNQKMKKILT</sequence>